<name>A0A7W7YKV7_9BACT</name>
<evidence type="ECO:0000256" key="3">
    <source>
        <dbReference type="ARBA" id="ARBA00022801"/>
    </source>
</evidence>
<dbReference type="AlphaFoldDB" id="A0A7W7YKV7"/>
<dbReference type="InterPro" id="IPR050695">
    <property type="entry name" value="N-acetylmuramoyl_amidase_3"/>
</dbReference>
<dbReference type="GO" id="GO:0009253">
    <property type="term" value="P:peptidoglycan catabolic process"/>
    <property type="evidence" value="ECO:0007669"/>
    <property type="project" value="InterPro"/>
</dbReference>
<dbReference type="GO" id="GO:0030288">
    <property type="term" value="C:outer membrane-bounded periplasmic space"/>
    <property type="evidence" value="ECO:0007669"/>
    <property type="project" value="TreeGrafter"/>
</dbReference>
<organism evidence="5 6">
    <name type="scientific">Prosthecobacter dejongeii</name>
    <dbReference type="NCBI Taxonomy" id="48465"/>
    <lineage>
        <taxon>Bacteria</taxon>
        <taxon>Pseudomonadati</taxon>
        <taxon>Verrucomicrobiota</taxon>
        <taxon>Verrucomicrobiia</taxon>
        <taxon>Verrucomicrobiales</taxon>
        <taxon>Verrucomicrobiaceae</taxon>
        <taxon>Prosthecobacter</taxon>
    </lineage>
</organism>
<evidence type="ECO:0000313" key="5">
    <source>
        <dbReference type="EMBL" id="MBB5037959.1"/>
    </source>
</evidence>
<gene>
    <name evidence="5" type="ORF">HNQ64_002217</name>
</gene>
<evidence type="ECO:0000313" key="6">
    <source>
        <dbReference type="Proteomes" id="UP000534294"/>
    </source>
</evidence>
<dbReference type="Gene3D" id="3.40.630.40">
    <property type="entry name" value="Zn-dependent exopeptidases"/>
    <property type="match status" value="1"/>
</dbReference>
<dbReference type="Proteomes" id="UP000534294">
    <property type="component" value="Unassembled WGS sequence"/>
</dbReference>
<dbReference type="PANTHER" id="PTHR30404">
    <property type="entry name" value="N-ACETYLMURAMOYL-L-ALANINE AMIDASE"/>
    <property type="match status" value="1"/>
</dbReference>
<dbReference type="EC" id="3.5.1.28" evidence="2"/>
<dbReference type="SMART" id="SM00646">
    <property type="entry name" value="Ami_3"/>
    <property type="match status" value="1"/>
</dbReference>
<dbReference type="InterPro" id="IPR002508">
    <property type="entry name" value="MurNAc-LAA_cat"/>
</dbReference>
<feature type="domain" description="MurNAc-LAA" evidence="4">
    <location>
        <begin position="89"/>
        <end position="197"/>
    </location>
</feature>
<accession>A0A7W7YKV7</accession>
<comment type="catalytic activity">
    <reaction evidence="1">
        <text>Hydrolyzes the link between N-acetylmuramoyl residues and L-amino acid residues in certain cell-wall glycopeptides.</text>
        <dbReference type="EC" id="3.5.1.28"/>
    </reaction>
</comment>
<proteinExistence type="predicted"/>
<evidence type="ECO:0000256" key="2">
    <source>
        <dbReference type="ARBA" id="ARBA00011901"/>
    </source>
</evidence>
<dbReference type="SUPFAM" id="SSF53187">
    <property type="entry name" value="Zn-dependent exopeptidases"/>
    <property type="match status" value="1"/>
</dbReference>
<comment type="caution">
    <text evidence="5">The sequence shown here is derived from an EMBL/GenBank/DDBJ whole genome shotgun (WGS) entry which is preliminary data.</text>
</comment>
<keyword evidence="3 5" id="KW-0378">Hydrolase</keyword>
<dbReference type="Pfam" id="PF01520">
    <property type="entry name" value="Amidase_3"/>
    <property type="match status" value="1"/>
</dbReference>
<reference evidence="5 6" key="1">
    <citation type="submission" date="2020-08" db="EMBL/GenBank/DDBJ databases">
        <title>Genomic Encyclopedia of Type Strains, Phase IV (KMG-IV): sequencing the most valuable type-strain genomes for metagenomic binning, comparative biology and taxonomic classification.</title>
        <authorList>
            <person name="Goeker M."/>
        </authorList>
    </citation>
    <scope>NUCLEOTIDE SEQUENCE [LARGE SCALE GENOMIC DNA]</scope>
    <source>
        <strain evidence="5 6">DSM 12251</strain>
    </source>
</reference>
<protein>
    <recommendedName>
        <fullName evidence="2">N-acetylmuramoyl-L-alanine amidase</fullName>
        <ecNumber evidence="2">3.5.1.28</ecNumber>
    </recommendedName>
</protein>
<dbReference type="RefSeq" id="WP_184208341.1">
    <property type="nucleotide sequence ID" value="NZ_JACHIF010000004.1"/>
</dbReference>
<dbReference type="CDD" id="cd02696">
    <property type="entry name" value="MurNAc-LAA"/>
    <property type="match status" value="1"/>
</dbReference>
<dbReference type="GO" id="GO:0008745">
    <property type="term" value="F:N-acetylmuramoyl-L-alanine amidase activity"/>
    <property type="evidence" value="ECO:0007669"/>
    <property type="project" value="UniProtKB-EC"/>
</dbReference>
<evidence type="ECO:0000259" key="4">
    <source>
        <dbReference type="SMART" id="SM00646"/>
    </source>
</evidence>
<sequence>MAFSPPFCRWFVCFFWLGLVAQLQALSFNTVVLDAGHGGHDGGAVWYGLVEKKLCLDVTQRVERILKAKGMKVIMTRRSDSFVALDSRASIANRHSKSVFVSIHFNANRKTSIHGMEGYYRSASGKTLARSILRSMDRRVTGTNRGVFNRNFKVLRSTNMPATVIECGYLSNRTESKRCASPAHRQAIAEGIAAGILATRG</sequence>
<dbReference type="EMBL" id="JACHIF010000004">
    <property type="protein sequence ID" value="MBB5037959.1"/>
    <property type="molecule type" value="Genomic_DNA"/>
</dbReference>
<dbReference type="PANTHER" id="PTHR30404:SF0">
    <property type="entry name" value="N-ACETYLMURAMOYL-L-ALANINE AMIDASE AMIC"/>
    <property type="match status" value="1"/>
</dbReference>
<evidence type="ECO:0000256" key="1">
    <source>
        <dbReference type="ARBA" id="ARBA00001561"/>
    </source>
</evidence>
<keyword evidence="6" id="KW-1185">Reference proteome</keyword>